<comment type="caution">
    <text evidence="1">The sequence shown here is derived from an EMBL/GenBank/DDBJ whole genome shotgun (WGS) entry which is preliminary data.</text>
</comment>
<dbReference type="Proteomes" id="UP001145114">
    <property type="component" value="Unassembled WGS sequence"/>
</dbReference>
<evidence type="ECO:0000313" key="1">
    <source>
        <dbReference type="EMBL" id="KAJ1680316.1"/>
    </source>
</evidence>
<proteinExistence type="predicted"/>
<accession>A0ACC1HVE9</accession>
<keyword evidence="2" id="KW-1185">Reference proteome</keyword>
<feature type="non-terminal residue" evidence="1">
    <location>
        <position position="1"/>
    </location>
</feature>
<name>A0ACC1HVE9_9FUNG</name>
<protein>
    <submittedName>
        <fullName evidence="1">Uncharacterized protein</fullName>
    </submittedName>
</protein>
<dbReference type="EMBL" id="JAMZIH010000008">
    <property type="protein sequence ID" value="KAJ1680316.1"/>
    <property type="molecule type" value="Genomic_DNA"/>
</dbReference>
<organism evidence="1 2">
    <name type="scientific">Spiromyces aspiralis</name>
    <dbReference type="NCBI Taxonomy" id="68401"/>
    <lineage>
        <taxon>Eukaryota</taxon>
        <taxon>Fungi</taxon>
        <taxon>Fungi incertae sedis</taxon>
        <taxon>Zoopagomycota</taxon>
        <taxon>Kickxellomycotina</taxon>
        <taxon>Kickxellomycetes</taxon>
        <taxon>Kickxellales</taxon>
        <taxon>Kickxellaceae</taxon>
        <taxon>Spiromyces</taxon>
    </lineage>
</organism>
<reference evidence="1" key="1">
    <citation type="submission" date="2022-06" db="EMBL/GenBank/DDBJ databases">
        <title>Phylogenomic reconstructions and comparative analyses of Kickxellomycotina fungi.</title>
        <authorList>
            <person name="Reynolds N.K."/>
            <person name="Stajich J.E."/>
            <person name="Barry K."/>
            <person name="Grigoriev I.V."/>
            <person name="Crous P."/>
            <person name="Smith M.E."/>
        </authorList>
    </citation>
    <scope>NUCLEOTIDE SEQUENCE</scope>
    <source>
        <strain evidence="1">RSA 2271</strain>
    </source>
</reference>
<gene>
    <name evidence="1" type="ORF">EV182_000264</name>
</gene>
<sequence>ARASISPPCTPVRQGTGTGGSGRSNAAATPIRTETTISLDDPRNEAIKKWAEYTEPFTDPASLDGILEMAGLKTAYDEFIEKFDVTIDRIMAALAKKKGYLRKGTRNSEAKSRLRPEELLEAQFTALCNVMLECLEAEVPPAQLPAVINKFRVGGNTRMSNCKGVSKKRVDIALVRNGADSTSWFDILLNIEVKSDADRILPLHRGQYAWYAAEEWPRQVRHYLLGGVLARSQLYVYYNDRNRAIYEASVGKLLLSKPNESVGGLRSAVTFILFLLTRTETELGLAFEDAAQDLHTLHIARPVNSTDGAIVATTLKGLGDHSPDMSISGLKLVRQLRKIVGHASWLFKGTRKDGHGRPDVYVKFDAQDDRRESEIRVMDRLKAHGVQHSAQLIKAFKLKGHNKFRYELLALEDHGEPIDEYFVWLEKHKALNAGVVRTVVQQILTALGQAERAQVLHRDVSAGNIVVKWPKGGTSVQATLIDWGYAKITSDSDDKPDERGDDPITGTVVFMSLRVLRQFPRRTIIDDIESLFHVLCYALVAAYAPEQLKYAYWSDADPDQLARSRYPVLAGDLDPFMSLVFGNKDLNKGIRVVLKDFKDILFDRQDVGKIYKDRLTDPREEKFDELAETLERKFDLEPLTFARNGLDRARRATDATPVRLVDQQRGLAALPDDADNGNADNGLGVQTSDADGGKAGNSGKGAYKSLRSPLAEIREEEEEGKADAGYSPGLMLPLRAPETPSPATAGGTLWDKWAHDHDTEGGKENQQPKQRQTPPQGEVPKGPTTRSKVKQRQAEQQRWAKGKRQT</sequence>
<evidence type="ECO:0000313" key="2">
    <source>
        <dbReference type="Proteomes" id="UP001145114"/>
    </source>
</evidence>